<dbReference type="Pfam" id="PF07589">
    <property type="entry name" value="PEP-CTERM"/>
    <property type="match status" value="1"/>
</dbReference>
<comment type="caution">
    <text evidence="3">The sequence shown here is derived from an EMBL/GenBank/DDBJ whole genome shotgun (WGS) entry which is preliminary data.</text>
</comment>
<feature type="chain" id="PRO_5007402485" description="Ice-binding protein C-terminal domain-containing protein" evidence="1">
    <location>
        <begin position="21"/>
        <end position="248"/>
    </location>
</feature>
<sequence length="248" mass="26280">MKTKLFALLTGLTTVTTLVAATVPAQAGEIDDLIQAFREFAPTQDRMQIQADGVNLKEFALTGPLTLGQSTGNLEAVFLGEVAGRQNNVLSYSSSNGQSGTMWSDIKAFNELYDYGTTKSDGITHPKMGSFNPEYNSLDGFLDIGSKLSLGSFAAGDTLDFMLSNPDGTFGLSSGNFKAYSMTGFEDWLIFGAEDKILANSDMDFNDTVFAVKLGSPAASVPEPSTIAALMGVGAAFGVSRRKNANKS</sequence>
<dbReference type="Proteomes" id="UP000033607">
    <property type="component" value="Unassembled WGS sequence"/>
</dbReference>
<dbReference type="EMBL" id="LATL02000202">
    <property type="protein sequence ID" value="KKD36820.1"/>
    <property type="molecule type" value="Genomic_DNA"/>
</dbReference>
<evidence type="ECO:0000313" key="3">
    <source>
        <dbReference type="EMBL" id="KKD36820.1"/>
    </source>
</evidence>
<dbReference type="AlphaFoldDB" id="A0A0F5YF21"/>
<name>A0A0F5YF21_9CYAN</name>
<feature type="domain" description="Ice-binding protein C-terminal" evidence="2">
    <location>
        <begin position="220"/>
        <end position="242"/>
    </location>
</feature>
<dbReference type="OrthoDB" id="507489at2"/>
<dbReference type="NCBIfam" id="TIGR02595">
    <property type="entry name" value="PEP_CTERM"/>
    <property type="match status" value="1"/>
</dbReference>
<dbReference type="EMBL" id="LATL02000074">
    <property type="protein sequence ID" value="KMW70717.1"/>
    <property type="molecule type" value="Genomic_DNA"/>
</dbReference>
<dbReference type="InterPro" id="IPR013424">
    <property type="entry name" value="Ice-binding_C"/>
</dbReference>
<proteinExistence type="predicted"/>
<accession>A0A0F5YF21</accession>
<keyword evidence="1" id="KW-0732">Signal</keyword>
<evidence type="ECO:0000259" key="2">
    <source>
        <dbReference type="Pfam" id="PF07589"/>
    </source>
</evidence>
<reference evidence="3 5" key="1">
    <citation type="submission" date="2015-06" db="EMBL/GenBank/DDBJ databases">
        <title>Draft genome assembly of filamentous brackish cyanobacterium Limnoraphis robusta strain CS-951.</title>
        <authorList>
            <person name="Willis A."/>
            <person name="Parks M."/>
            <person name="Burford M.A."/>
        </authorList>
    </citation>
    <scope>NUCLEOTIDE SEQUENCE [LARGE SCALE GENOMIC DNA]</scope>
    <source>
        <strain evidence="3 5">CS-951</strain>
    </source>
</reference>
<evidence type="ECO:0000313" key="5">
    <source>
        <dbReference type="Proteomes" id="UP000033607"/>
    </source>
</evidence>
<protein>
    <recommendedName>
        <fullName evidence="2">Ice-binding protein C-terminal domain-containing protein</fullName>
    </recommendedName>
</protein>
<feature type="signal peptide" evidence="1">
    <location>
        <begin position="1"/>
        <end position="20"/>
    </location>
</feature>
<gene>
    <name evidence="3" type="ORF">WN50_17690</name>
    <name evidence="4" type="ORF">WN50_33180</name>
</gene>
<dbReference type="RefSeq" id="WP_046279895.1">
    <property type="nucleotide sequence ID" value="NZ_LATL02000074.1"/>
</dbReference>
<organism evidence="3 5">
    <name type="scientific">Limnoraphis robusta CS-951</name>
    <dbReference type="NCBI Taxonomy" id="1637645"/>
    <lineage>
        <taxon>Bacteria</taxon>
        <taxon>Bacillati</taxon>
        <taxon>Cyanobacteriota</taxon>
        <taxon>Cyanophyceae</taxon>
        <taxon>Oscillatoriophycideae</taxon>
        <taxon>Oscillatoriales</taxon>
        <taxon>Sirenicapillariaceae</taxon>
        <taxon>Limnoraphis</taxon>
    </lineage>
</organism>
<evidence type="ECO:0000256" key="1">
    <source>
        <dbReference type="SAM" id="SignalP"/>
    </source>
</evidence>
<evidence type="ECO:0000313" key="4">
    <source>
        <dbReference type="EMBL" id="KMW70717.1"/>
    </source>
</evidence>